<accession>A0AAU7D7L9</accession>
<gene>
    <name evidence="2" type="ORF">P4G45_14575</name>
    <name evidence="3" type="ORF">P8936_15530</name>
</gene>
<proteinExistence type="predicted"/>
<feature type="compositionally biased region" description="Basic residues" evidence="1">
    <location>
        <begin position="128"/>
        <end position="138"/>
    </location>
</feature>
<dbReference type="KEGG" id="epl:P4G45_14575"/>
<organism evidence="2">
    <name type="scientific">Edaphobacter paludis</name>
    <dbReference type="NCBI Taxonomy" id="3035702"/>
    <lineage>
        <taxon>Bacteria</taxon>
        <taxon>Pseudomonadati</taxon>
        <taxon>Acidobacteriota</taxon>
        <taxon>Terriglobia</taxon>
        <taxon>Terriglobales</taxon>
        <taxon>Acidobacteriaceae</taxon>
        <taxon>Edaphobacter</taxon>
    </lineage>
</organism>
<feature type="region of interest" description="Disordered" evidence="1">
    <location>
        <begin position="78"/>
        <end position="138"/>
    </location>
</feature>
<name>A0AAU7CXI3_9BACT</name>
<feature type="compositionally biased region" description="Polar residues" evidence="1">
    <location>
        <begin position="110"/>
        <end position="124"/>
    </location>
</feature>
<dbReference type="EMBL" id="CP121195">
    <property type="protein sequence ID" value="XBH13085.1"/>
    <property type="molecule type" value="Genomic_DNA"/>
</dbReference>
<evidence type="ECO:0000313" key="3">
    <source>
        <dbReference type="EMBL" id="XBH13085.1"/>
    </source>
</evidence>
<dbReference type="AlphaFoldDB" id="A0AAU7CXI3"/>
<protein>
    <submittedName>
        <fullName evidence="2">Uncharacterized protein</fullName>
    </submittedName>
</protein>
<evidence type="ECO:0000256" key="1">
    <source>
        <dbReference type="SAM" id="MobiDB-lite"/>
    </source>
</evidence>
<accession>A0AAU7CXI3</accession>
<evidence type="ECO:0000313" key="2">
    <source>
        <dbReference type="EMBL" id="XBH09699.1"/>
    </source>
</evidence>
<reference evidence="2" key="1">
    <citation type="submission" date="2023-03" db="EMBL/GenBank/DDBJ databases">
        <title>Edaphobacter sp.</title>
        <authorList>
            <person name="Huber K.J."/>
            <person name="Papendorf J."/>
            <person name="Pilke C."/>
            <person name="Bunk B."/>
            <person name="Sproeer C."/>
            <person name="Pester M."/>
        </authorList>
    </citation>
    <scope>NUCLEOTIDE SEQUENCE</scope>
    <source>
        <strain evidence="2">DSM 109919</strain>
        <strain evidence="3">DSM 109920</strain>
    </source>
</reference>
<dbReference type="RefSeq" id="WP_348267206.1">
    <property type="nucleotide sequence ID" value="NZ_CP121194.1"/>
</dbReference>
<dbReference type="EMBL" id="CP121194">
    <property type="protein sequence ID" value="XBH09699.1"/>
    <property type="molecule type" value="Genomic_DNA"/>
</dbReference>
<sequence length="138" mass="14793">MTAILVPGPPKESFNKHRPLSDLLLSQVKHFQHVEAKLDPSLRTNFSPRDVLTENTAAQYIAQMTNILRGLAPVKAAPDGPIPVPLQSKVATKPIRPSSGIPLAAAADPTVNSKPGSATPTQAEPNKRKSPRRSGRKP</sequence>